<accession>A0A7Z7IV31</accession>
<dbReference type="Proteomes" id="UP000234345">
    <property type="component" value="Unassembled WGS sequence"/>
</dbReference>
<dbReference type="Gene3D" id="3.40.800.20">
    <property type="entry name" value="Histone deacetylase domain"/>
    <property type="match status" value="1"/>
</dbReference>
<feature type="domain" description="Histone deacetylase" evidence="1">
    <location>
        <begin position="3"/>
        <end position="50"/>
    </location>
</feature>
<dbReference type="AlphaFoldDB" id="A0A7Z7IV31"/>
<proteinExistence type="predicted"/>
<dbReference type="InterPro" id="IPR023801">
    <property type="entry name" value="His_deacetylse_dom"/>
</dbReference>
<sequence length="64" mass="7123">MLDDADFAWLTGALRTLADRHARGRVVSMLEGGYDLQALAECSIAHVRVLLQQTTLNLLLKDKK</sequence>
<evidence type="ECO:0000259" key="1">
    <source>
        <dbReference type="Pfam" id="PF00850"/>
    </source>
</evidence>
<reference evidence="2 3" key="1">
    <citation type="submission" date="2017-10" db="EMBL/GenBank/DDBJ databases">
        <authorList>
            <person name="Regsiter A."/>
            <person name="William W."/>
        </authorList>
    </citation>
    <scope>NUCLEOTIDE SEQUENCE [LARGE SCALE GENOMIC DNA]</scope>
    <source>
        <strain evidence="2 3">CFBP6991</strain>
    </source>
</reference>
<evidence type="ECO:0000313" key="3">
    <source>
        <dbReference type="Proteomes" id="UP000234345"/>
    </source>
</evidence>
<dbReference type="Pfam" id="PF00850">
    <property type="entry name" value="Hist_deacetyl"/>
    <property type="match status" value="1"/>
</dbReference>
<dbReference type="InterPro" id="IPR037138">
    <property type="entry name" value="His_deacetylse_dom_sf"/>
</dbReference>
<dbReference type="EMBL" id="OCZC01000004">
    <property type="protein sequence ID" value="SOO22111.1"/>
    <property type="molecule type" value="Genomic_DNA"/>
</dbReference>
<dbReference type="SUPFAM" id="SSF52768">
    <property type="entry name" value="Arginase/deacetylase"/>
    <property type="match status" value="1"/>
</dbReference>
<evidence type="ECO:0000313" key="2">
    <source>
        <dbReference type="EMBL" id="SOO22111.1"/>
    </source>
</evidence>
<protein>
    <recommendedName>
        <fullName evidence="1">Histone deacetylase domain-containing protein</fullName>
    </recommendedName>
</protein>
<comment type="caution">
    <text evidence="2">The sequence shown here is derived from an EMBL/GenBank/DDBJ whole genome shotgun (WGS) entry which is preliminary data.</text>
</comment>
<name>A0A7Z7IV31_XANCH</name>
<dbReference type="InterPro" id="IPR023696">
    <property type="entry name" value="Ureohydrolase_dom_sf"/>
</dbReference>
<organism evidence="2 3">
    <name type="scientific">Xanthomonas campestris pv. phaseoli</name>
    <dbReference type="NCBI Taxonomy" id="317013"/>
    <lineage>
        <taxon>Bacteria</taxon>
        <taxon>Pseudomonadati</taxon>
        <taxon>Pseudomonadota</taxon>
        <taxon>Gammaproteobacteria</taxon>
        <taxon>Lysobacterales</taxon>
        <taxon>Lysobacteraceae</taxon>
        <taxon>Xanthomonas</taxon>
    </lineage>
</organism>
<gene>
    <name evidence="2" type="ORF">XFF6991_4907</name>
</gene>